<accession>A0A4R6RUV6</accession>
<feature type="transmembrane region" description="Helical" evidence="1">
    <location>
        <begin position="183"/>
        <end position="204"/>
    </location>
</feature>
<sequence>MNRLARSISAEWRKVRATKLWWVLAIVLAGYSAMMAAVFAFMFGSMASEMGGIAVPSQDAANLAYSSVSTFGYVIPLLFGALMATGEIRHRTLGLAFTYEPKRGIVLLGKVIVLLGIGIVLGLIGVIGAVAAAASVFGASGGDPMLGSTVTLALLARIIGAIAIWAVIGFGVGVLLRNQAFAIVLTLVFTQFIEPVLRMAASFWDWSAQLAKFLPGAASDSFVGASVMNSMSTVDPTMPASAQPLGIWGGLAVLAAYAIVAVAIGWATRWRRDVR</sequence>
<dbReference type="OrthoDB" id="5244396at2"/>
<proteinExistence type="predicted"/>
<reference evidence="2 3" key="1">
    <citation type="submission" date="2019-03" db="EMBL/GenBank/DDBJ databases">
        <title>Genomic analyses of the natural microbiome of Caenorhabditis elegans.</title>
        <authorList>
            <person name="Samuel B."/>
        </authorList>
    </citation>
    <scope>NUCLEOTIDE SEQUENCE [LARGE SCALE GENOMIC DNA]</scope>
    <source>
        <strain evidence="2 3">JUb18</strain>
    </source>
</reference>
<dbReference type="RefSeq" id="WP_133617153.1">
    <property type="nucleotide sequence ID" value="NZ_CP080492.1"/>
</dbReference>
<evidence type="ECO:0000313" key="2">
    <source>
        <dbReference type="EMBL" id="TDP90710.1"/>
    </source>
</evidence>
<dbReference type="Pfam" id="PF12730">
    <property type="entry name" value="ABC2_membrane_4"/>
    <property type="match status" value="1"/>
</dbReference>
<name>A0A4R6RUV6_9MICO</name>
<organism evidence="2 3">
    <name type="scientific">Leucobacter luti</name>
    <dbReference type="NCBI Taxonomy" id="340320"/>
    <lineage>
        <taxon>Bacteria</taxon>
        <taxon>Bacillati</taxon>
        <taxon>Actinomycetota</taxon>
        <taxon>Actinomycetes</taxon>
        <taxon>Micrococcales</taxon>
        <taxon>Microbacteriaceae</taxon>
        <taxon>Leucobacter</taxon>
    </lineage>
</organism>
<feature type="transmembrane region" description="Helical" evidence="1">
    <location>
        <begin position="245"/>
        <end position="267"/>
    </location>
</feature>
<feature type="transmembrane region" description="Helical" evidence="1">
    <location>
        <begin position="20"/>
        <end position="43"/>
    </location>
</feature>
<dbReference type="EMBL" id="SNYA01000006">
    <property type="protein sequence ID" value="TDP90710.1"/>
    <property type="molecule type" value="Genomic_DNA"/>
</dbReference>
<keyword evidence="3" id="KW-1185">Reference proteome</keyword>
<dbReference type="AlphaFoldDB" id="A0A4R6RUV6"/>
<feature type="transmembrane region" description="Helical" evidence="1">
    <location>
        <begin position="154"/>
        <end position="176"/>
    </location>
</feature>
<gene>
    <name evidence="2" type="ORF">EDF62_2359</name>
</gene>
<evidence type="ECO:0000313" key="3">
    <source>
        <dbReference type="Proteomes" id="UP000295601"/>
    </source>
</evidence>
<feature type="transmembrane region" description="Helical" evidence="1">
    <location>
        <begin position="105"/>
        <end position="134"/>
    </location>
</feature>
<evidence type="ECO:0000256" key="1">
    <source>
        <dbReference type="SAM" id="Phobius"/>
    </source>
</evidence>
<feature type="transmembrane region" description="Helical" evidence="1">
    <location>
        <begin position="63"/>
        <end position="84"/>
    </location>
</feature>
<keyword evidence="1" id="KW-0472">Membrane</keyword>
<protein>
    <submittedName>
        <fullName evidence="2">ABC-type transport system involved in multi-copper enzyme maturation permease subunit</fullName>
    </submittedName>
</protein>
<comment type="caution">
    <text evidence="2">The sequence shown here is derived from an EMBL/GenBank/DDBJ whole genome shotgun (WGS) entry which is preliminary data.</text>
</comment>
<keyword evidence="1" id="KW-1133">Transmembrane helix</keyword>
<dbReference type="Proteomes" id="UP000295601">
    <property type="component" value="Unassembled WGS sequence"/>
</dbReference>
<keyword evidence="1" id="KW-0812">Transmembrane</keyword>